<comment type="caution">
    <text evidence="1">The sequence shown here is derived from an EMBL/GenBank/DDBJ whole genome shotgun (WGS) entry which is preliminary data.</text>
</comment>
<protein>
    <submittedName>
        <fullName evidence="1">Uncharacterized protein</fullName>
    </submittedName>
</protein>
<keyword evidence="2" id="KW-1185">Reference proteome</keyword>
<name>A0AAD6YWU2_9AGAR</name>
<reference evidence="1" key="1">
    <citation type="submission" date="2023-03" db="EMBL/GenBank/DDBJ databases">
        <title>Massive genome expansion in bonnet fungi (Mycena s.s.) driven by repeated elements and novel gene families across ecological guilds.</title>
        <authorList>
            <consortium name="Lawrence Berkeley National Laboratory"/>
            <person name="Harder C.B."/>
            <person name="Miyauchi S."/>
            <person name="Viragh M."/>
            <person name="Kuo A."/>
            <person name="Thoen E."/>
            <person name="Andreopoulos B."/>
            <person name="Lu D."/>
            <person name="Skrede I."/>
            <person name="Drula E."/>
            <person name="Henrissat B."/>
            <person name="Morin E."/>
            <person name="Kohler A."/>
            <person name="Barry K."/>
            <person name="LaButti K."/>
            <person name="Morin E."/>
            <person name="Salamov A."/>
            <person name="Lipzen A."/>
            <person name="Mereny Z."/>
            <person name="Hegedus B."/>
            <person name="Baldrian P."/>
            <person name="Stursova M."/>
            <person name="Weitz H."/>
            <person name="Taylor A."/>
            <person name="Grigoriev I.V."/>
            <person name="Nagy L.G."/>
            <person name="Martin F."/>
            <person name="Kauserud H."/>
        </authorList>
    </citation>
    <scope>NUCLEOTIDE SEQUENCE</scope>
    <source>
        <strain evidence="1">CBHHK002</strain>
    </source>
</reference>
<dbReference type="AlphaFoldDB" id="A0AAD6YWU2"/>
<sequence>MPWYRFTRSRGTPPALISTLNPAFLRPSDRLDFSHHEEVIIRFPRSPQRTYALFRYCSLANRQTAPFPADCAGFLYYWTPQDKDRPPLGLGLEGSVRLRLTSDPSSFEAGEDFRLPTGAPWQTILPQIARRKHGTLARQLLAENLVTPAQLASARRVFAGSGRITPQLTLLRLGQEFLVDFADGGAKLSVVGDDKLHKIHFPRLFSDGWCGNCPSPSIFHFIYLT</sequence>
<proteinExistence type="predicted"/>
<organism evidence="1 2">
    <name type="scientific">Mycena albidolilacea</name>
    <dbReference type="NCBI Taxonomy" id="1033008"/>
    <lineage>
        <taxon>Eukaryota</taxon>
        <taxon>Fungi</taxon>
        <taxon>Dikarya</taxon>
        <taxon>Basidiomycota</taxon>
        <taxon>Agaricomycotina</taxon>
        <taxon>Agaricomycetes</taxon>
        <taxon>Agaricomycetidae</taxon>
        <taxon>Agaricales</taxon>
        <taxon>Marasmiineae</taxon>
        <taxon>Mycenaceae</taxon>
        <taxon>Mycena</taxon>
    </lineage>
</organism>
<evidence type="ECO:0000313" key="1">
    <source>
        <dbReference type="EMBL" id="KAJ7300700.1"/>
    </source>
</evidence>
<dbReference type="Proteomes" id="UP001218218">
    <property type="component" value="Unassembled WGS sequence"/>
</dbReference>
<gene>
    <name evidence="1" type="ORF">DFH08DRAFT_725078</name>
</gene>
<accession>A0AAD6YWU2</accession>
<evidence type="ECO:0000313" key="2">
    <source>
        <dbReference type="Proteomes" id="UP001218218"/>
    </source>
</evidence>
<dbReference type="EMBL" id="JARIHO010000155">
    <property type="protein sequence ID" value="KAJ7300700.1"/>
    <property type="molecule type" value="Genomic_DNA"/>
</dbReference>